<protein>
    <submittedName>
        <fullName evidence="2">Uncharacterized protein</fullName>
    </submittedName>
</protein>
<gene>
    <name evidence="2" type="ORF">EJ05DRAFT_484652</name>
</gene>
<sequence length="447" mass="48517">MANPNSTEGDDRFEYDDLCADRRENTIARDYDHRYVNDPSVGFVPSRASSAIRGGRAKRVDRAVNQGVTEWNTYVPADEERDHTAESLGVIHGGQLHRIRRDGYTEPRSLPPNASRPIASNTNKGPPVHHRNIDLARASPVHQPARTASSTVATQTPQGPKLFNPERAMEMLKTKSGPSLHSAHQAALPHRPKGPSDPSSRGGASSSSRKSMPLSASSSSRKSIPPSASISYVVDPTARPTTRMSHPYASDRKTVQTNFPDHGARPIAYGVDRYVSDGVTDKPLPAVTNSSISKDEGVRYEKLEPIDPKDPNAPAPLAPVKKPIAEIEALNKALDATASEVVPLSAEHVNDWFGIVRDTADIKEMLTHGVNYHIDCRLTNCPFEKVPCQIQAHYRIALAKVHKQMSVGIEEKIAKASLVSQARASQKAPTGRSGVLGGGLDASRYAR</sequence>
<feature type="region of interest" description="Disordered" evidence="1">
    <location>
        <begin position="96"/>
        <end position="229"/>
    </location>
</feature>
<reference evidence="2" key="1">
    <citation type="journal article" date="2020" name="Stud. Mycol.">
        <title>101 Dothideomycetes genomes: a test case for predicting lifestyles and emergence of pathogens.</title>
        <authorList>
            <person name="Haridas S."/>
            <person name="Albert R."/>
            <person name="Binder M."/>
            <person name="Bloem J."/>
            <person name="Labutti K."/>
            <person name="Salamov A."/>
            <person name="Andreopoulos B."/>
            <person name="Baker S."/>
            <person name="Barry K."/>
            <person name="Bills G."/>
            <person name="Bluhm B."/>
            <person name="Cannon C."/>
            <person name="Castanera R."/>
            <person name="Culley D."/>
            <person name="Daum C."/>
            <person name="Ezra D."/>
            <person name="Gonzalez J."/>
            <person name="Henrissat B."/>
            <person name="Kuo A."/>
            <person name="Liang C."/>
            <person name="Lipzen A."/>
            <person name="Lutzoni F."/>
            <person name="Magnuson J."/>
            <person name="Mondo S."/>
            <person name="Nolan M."/>
            <person name="Ohm R."/>
            <person name="Pangilinan J."/>
            <person name="Park H.-J."/>
            <person name="Ramirez L."/>
            <person name="Alfaro M."/>
            <person name="Sun H."/>
            <person name="Tritt A."/>
            <person name="Yoshinaga Y."/>
            <person name="Zwiers L.-H."/>
            <person name="Turgeon B."/>
            <person name="Goodwin S."/>
            <person name="Spatafora J."/>
            <person name="Crous P."/>
            <person name="Grigoriev I."/>
        </authorList>
    </citation>
    <scope>NUCLEOTIDE SEQUENCE</scope>
    <source>
        <strain evidence="2">CBS 121739</strain>
    </source>
</reference>
<feature type="compositionally biased region" description="Polar residues" evidence="1">
    <location>
        <begin position="146"/>
        <end position="158"/>
    </location>
</feature>
<accession>A0A6A6WDU9</accession>
<dbReference type="AlphaFoldDB" id="A0A6A6WDU9"/>
<evidence type="ECO:0000313" key="2">
    <source>
        <dbReference type="EMBL" id="KAF2759737.1"/>
    </source>
</evidence>
<feature type="compositionally biased region" description="Low complexity" evidence="1">
    <location>
        <begin position="196"/>
        <end position="229"/>
    </location>
</feature>
<evidence type="ECO:0000313" key="3">
    <source>
        <dbReference type="Proteomes" id="UP000799437"/>
    </source>
</evidence>
<feature type="region of interest" description="Disordered" evidence="1">
    <location>
        <begin position="428"/>
        <end position="447"/>
    </location>
</feature>
<keyword evidence="3" id="KW-1185">Reference proteome</keyword>
<evidence type="ECO:0000256" key="1">
    <source>
        <dbReference type="SAM" id="MobiDB-lite"/>
    </source>
</evidence>
<proteinExistence type="predicted"/>
<dbReference type="EMBL" id="ML996569">
    <property type="protein sequence ID" value="KAF2759737.1"/>
    <property type="molecule type" value="Genomic_DNA"/>
</dbReference>
<dbReference type="GeneID" id="54486414"/>
<organism evidence="2 3">
    <name type="scientific">Pseudovirgaria hyperparasitica</name>
    <dbReference type="NCBI Taxonomy" id="470096"/>
    <lineage>
        <taxon>Eukaryota</taxon>
        <taxon>Fungi</taxon>
        <taxon>Dikarya</taxon>
        <taxon>Ascomycota</taxon>
        <taxon>Pezizomycotina</taxon>
        <taxon>Dothideomycetes</taxon>
        <taxon>Dothideomycetes incertae sedis</taxon>
        <taxon>Acrospermales</taxon>
        <taxon>Acrospermaceae</taxon>
        <taxon>Pseudovirgaria</taxon>
    </lineage>
</organism>
<dbReference type="RefSeq" id="XP_033602188.1">
    <property type="nucleotide sequence ID" value="XM_033745360.1"/>
</dbReference>
<name>A0A6A6WDU9_9PEZI</name>
<dbReference type="Proteomes" id="UP000799437">
    <property type="component" value="Unassembled WGS sequence"/>
</dbReference>